<keyword evidence="3" id="KW-1185">Reference proteome</keyword>
<protein>
    <submittedName>
        <fullName evidence="2">NXPE family member 2-like</fullName>
    </submittedName>
</protein>
<accession>H2XY50</accession>
<evidence type="ECO:0000259" key="1">
    <source>
        <dbReference type="Pfam" id="PF24536"/>
    </source>
</evidence>
<dbReference type="Pfam" id="PF24536">
    <property type="entry name" value="NXPE4_C"/>
    <property type="match status" value="1"/>
</dbReference>
<proteinExistence type="predicted"/>
<dbReference type="InParanoid" id="H2XY50"/>
<reference evidence="3" key="1">
    <citation type="journal article" date="2002" name="Science">
        <title>The draft genome of Ciona intestinalis: insights into chordate and vertebrate origins.</title>
        <authorList>
            <person name="Dehal P."/>
            <person name="Satou Y."/>
            <person name="Campbell R.K."/>
            <person name="Chapman J."/>
            <person name="Degnan B."/>
            <person name="De Tomaso A."/>
            <person name="Davidson B."/>
            <person name="Di Gregorio A."/>
            <person name="Gelpke M."/>
            <person name="Goodstein D.M."/>
            <person name="Harafuji N."/>
            <person name="Hastings K.E."/>
            <person name="Ho I."/>
            <person name="Hotta K."/>
            <person name="Huang W."/>
            <person name="Kawashima T."/>
            <person name="Lemaire P."/>
            <person name="Martinez D."/>
            <person name="Meinertzhagen I.A."/>
            <person name="Necula S."/>
            <person name="Nonaka M."/>
            <person name="Putnam N."/>
            <person name="Rash S."/>
            <person name="Saiga H."/>
            <person name="Satake M."/>
            <person name="Terry A."/>
            <person name="Yamada L."/>
            <person name="Wang H.G."/>
            <person name="Awazu S."/>
            <person name="Azumi K."/>
            <person name="Boore J."/>
            <person name="Branno M."/>
            <person name="Chin-Bow S."/>
            <person name="DeSantis R."/>
            <person name="Doyle S."/>
            <person name="Francino P."/>
            <person name="Keys D.N."/>
            <person name="Haga S."/>
            <person name="Hayashi H."/>
            <person name="Hino K."/>
            <person name="Imai K.S."/>
            <person name="Inaba K."/>
            <person name="Kano S."/>
            <person name="Kobayashi K."/>
            <person name="Kobayashi M."/>
            <person name="Lee B.I."/>
            <person name="Makabe K.W."/>
            <person name="Manohar C."/>
            <person name="Matassi G."/>
            <person name="Medina M."/>
            <person name="Mochizuki Y."/>
            <person name="Mount S."/>
            <person name="Morishita T."/>
            <person name="Miura S."/>
            <person name="Nakayama A."/>
            <person name="Nishizaka S."/>
            <person name="Nomoto H."/>
            <person name="Ohta F."/>
            <person name="Oishi K."/>
            <person name="Rigoutsos I."/>
            <person name="Sano M."/>
            <person name="Sasaki A."/>
            <person name="Sasakura Y."/>
            <person name="Shoguchi E."/>
            <person name="Shin-i T."/>
            <person name="Spagnuolo A."/>
            <person name="Stainier D."/>
            <person name="Suzuki M.M."/>
            <person name="Tassy O."/>
            <person name="Takatori N."/>
            <person name="Tokuoka M."/>
            <person name="Yagi K."/>
            <person name="Yoshizaki F."/>
            <person name="Wada S."/>
            <person name="Zhang C."/>
            <person name="Hyatt P.D."/>
            <person name="Larimer F."/>
            <person name="Detter C."/>
            <person name="Doggett N."/>
            <person name="Glavina T."/>
            <person name="Hawkins T."/>
            <person name="Richardson P."/>
            <person name="Lucas S."/>
            <person name="Kohara Y."/>
            <person name="Levine M."/>
            <person name="Satoh N."/>
            <person name="Rokhsar D.S."/>
        </authorList>
    </citation>
    <scope>NUCLEOTIDE SEQUENCE [LARGE SCALE GENOMIC DNA]</scope>
</reference>
<gene>
    <name evidence="2" type="primary">LOC100181170</name>
</gene>
<evidence type="ECO:0000313" key="3">
    <source>
        <dbReference type="Proteomes" id="UP000008144"/>
    </source>
</evidence>
<dbReference type="AlphaFoldDB" id="H2XY50"/>
<reference evidence="2" key="2">
    <citation type="submission" date="2025-08" db="UniProtKB">
        <authorList>
            <consortium name="Ensembl"/>
        </authorList>
    </citation>
    <scope>IDENTIFICATION</scope>
</reference>
<dbReference type="GeneTree" id="ENSGT00950000182866"/>
<dbReference type="PANTHER" id="PTHR16165">
    <property type="entry name" value="NXPE FAMILY MEMBER"/>
    <property type="match status" value="1"/>
</dbReference>
<reference evidence="2" key="3">
    <citation type="submission" date="2025-09" db="UniProtKB">
        <authorList>
            <consortium name="Ensembl"/>
        </authorList>
    </citation>
    <scope>IDENTIFICATION</scope>
</reference>
<dbReference type="InterPro" id="IPR026845">
    <property type="entry name" value="NXPH/NXPE"/>
</dbReference>
<dbReference type="PANTHER" id="PTHR16165:SF5">
    <property type="entry name" value="NXPE FAMILY MEMBER 3"/>
    <property type="match status" value="1"/>
</dbReference>
<name>H2XY50_CIOIN</name>
<dbReference type="OMA" id="TVSQCNN"/>
<evidence type="ECO:0000313" key="2">
    <source>
        <dbReference type="Ensembl" id="ENSCINP00000034584.1"/>
    </source>
</evidence>
<feature type="domain" description="NXPE C-terminal" evidence="1">
    <location>
        <begin position="230"/>
        <end position="446"/>
    </location>
</feature>
<dbReference type="Pfam" id="PF06312">
    <property type="entry name" value="Neurexophilin"/>
    <property type="match status" value="1"/>
</dbReference>
<dbReference type="InterPro" id="IPR057106">
    <property type="entry name" value="NXPE4_C"/>
</dbReference>
<organism evidence="2 3">
    <name type="scientific">Ciona intestinalis</name>
    <name type="common">Transparent sea squirt</name>
    <name type="synonym">Ascidia intestinalis</name>
    <dbReference type="NCBI Taxonomy" id="7719"/>
    <lineage>
        <taxon>Eukaryota</taxon>
        <taxon>Metazoa</taxon>
        <taxon>Chordata</taxon>
        <taxon>Tunicata</taxon>
        <taxon>Ascidiacea</taxon>
        <taxon>Phlebobranchia</taxon>
        <taxon>Cionidae</taxon>
        <taxon>Ciona</taxon>
    </lineage>
</organism>
<dbReference type="Proteomes" id="UP000008144">
    <property type="component" value="Unassembled WGS sequence"/>
</dbReference>
<dbReference type="Ensembl" id="ENSCINT00000032375.1">
    <property type="protein sequence ID" value="ENSCINP00000034584.1"/>
    <property type="gene ID" value="ENSCING00000001431.3"/>
</dbReference>
<sequence length="453" mass="51914">SKVVIVDRKAEYKTGDIFEIQIASYDWKENKSSFGGDYFVAKLIYEKNNLYPDGISGAVTDHRNGTYSIRIPLLIPGQARLEVRLMIPLKGVADLISCTSSPKYLGTKYVSRYETNETTECNIDFKFADIPKDKICDYSNPRNQEPWFCIKPPSGKCPKITYENFDNRNPPSPLKISIVIMNIGSNRNILGSPIYVTVSPENSKPIQKLPPCATGIGTKAACGYIVDGVWKSTFCDNKIKQIADAKPCFENKEIYFLGDSTTRQHFYFFAQKFGLTAAEAINDDSLWHGPKVATGPGNIRIYYRAHGLPFQNKGPPGFKPYMSDVLDRILPGQDEVLIILNIGLHIMNYEPSLFVHRMLGIREAMLRLNQRRDKVRYIYRSHRMLNNTEFGGRNNGWLLYRYNVIAQQIFQGVENFFYFDVWDFSILWSYKQFHPPQEYLEQESLYLSTSCTS</sequence>